<evidence type="ECO:0000256" key="1">
    <source>
        <dbReference type="SAM" id="MobiDB-lite"/>
    </source>
</evidence>
<dbReference type="PROSITE" id="PS51318">
    <property type="entry name" value="TAT"/>
    <property type="match status" value="1"/>
</dbReference>
<evidence type="ECO:0000313" key="4">
    <source>
        <dbReference type="Proteomes" id="UP000183263"/>
    </source>
</evidence>
<feature type="chain" id="PRO_5010208883" description="DUF4439 domain-containing protein" evidence="2">
    <location>
        <begin position="40"/>
        <end position="175"/>
    </location>
</feature>
<evidence type="ECO:0008006" key="5">
    <source>
        <dbReference type="Google" id="ProtNLM"/>
    </source>
</evidence>
<protein>
    <recommendedName>
        <fullName evidence="5">DUF4439 domain-containing protein</fullName>
    </recommendedName>
</protein>
<dbReference type="Proteomes" id="UP000183263">
    <property type="component" value="Unassembled WGS sequence"/>
</dbReference>
<dbReference type="AlphaFoldDB" id="A0A1G8Q853"/>
<dbReference type="InterPro" id="IPR006311">
    <property type="entry name" value="TAT_signal"/>
</dbReference>
<keyword evidence="2" id="KW-0732">Signal</keyword>
<evidence type="ECO:0000313" key="3">
    <source>
        <dbReference type="EMBL" id="SDJ00655.1"/>
    </source>
</evidence>
<dbReference type="RefSeq" id="WP_072739540.1">
    <property type="nucleotide sequence ID" value="NZ_CP048813.1"/>
</dbReference>
<gene>
    <name evidence="3" type="ORF">SAMN05444695_11495</name>
</gene>
<name>A0A1G8Q853_9NOCA</name>
<evidence type="ECO:0000256" key="2">
    <source>
        <dbReference type="SAM" id="SignalP"/>
    </source>
</evidence>
<organism evidence="3 4">
    <name type="scientific">Rhodococcus triatomae</name>
    <dbReference type="NCBI Taxonomy" id="300028"/>
    <lineage>
        <taxon>Bacteria</taxon>
        <taxon>Bacillati</taxon>
        <taxon>Actinomycetota</taxon>
        <taxon>Actinomycetes</taxon>
        <taxon>Mycobacteriales</taxon>
        <taxon>Nocardiaceae</taxon>
        <taxon>Rhodococcus</taxon>
    </lineage>
</organism>
<reference evidence="3 4" key="1">
    <citation type="submission" date="2016-10" db="EMBL/GenBank/DDBJ databases">
        <authorList>
            <person name="de Groot N.N."/>
        </authorList>
    </citation>
    <scope>NUCLEOTIDE SEQUENCE [LARGE SCALE GENOMIC DNA]</scope>
    <source>
        <strain evidence="3 4">DSM 44892</strain>
    </source>
</reference>
<dbReference type="EMBL" id="FNDN01000014">
    <property type="protein sequence ID" value="SDJ00655.1"/>
    <property type="molecule type" value="Genomic_DNA"/>
</dbReference>
<proteinExistence type="predicted"/>
<keyword evidence="4" id="KW-1185">Reference proteome</keyword>
<sequence>MPGPTAATSPCPPHRISRRSVLRLTAVVALAGAATSALAGCSSGEELPDVDLLVAQAEFARRDAAAATAAIAVAPEAAAALTTVATQRTEHAAALDDEIDRAAGGSGEEPIPGTDGDTGTPPSEAEPATVDEVRALLEQSHRAASDLAVELSGHRAGLLASIAASCHIQRVVLLP</sequence>
<accession>A0A1G8Q853</accession>
<feature type="signal peptide" evidence="2">
    <location>
        <begin position="1"/>
        <end position="39"/>
    </location>
</feature>
<feature type="region of interest" description="Disordered" evidence="1">
    <location>
        <begin position="102"/>
        <end position="126"/>
    </location>
</feature>